<feature type="region of interest" description="Disordered" evidence="1">
    <location>
        <begin position="1"/>
        <end position="39"/>
    </location>
</feature>
<feature type="domain" description="VQ" evidence="2">
    <location>
        <begin position="36"/>
        <end position="56"/>
    </location>
</feature>
<dbReference type="PANTHER" id="PTHR34794:SF1">
    <property type="entry name" value="OS10G0101800 PROTEIN"/>
    <property type="match status" value="1"/>
</dbReference>
<dbReference type="AlphaFoldDB" id="A0AAN7GJ77"/>
<dbReference type="Pfam" id="PF05678">
    <property type="entry name" value="VQ"/>
    <property type="match status" value="1"/>
</dbReference>
<dbReference type="InterPro" id="IPR039610">
    <property type="entry name" value="VQ29"/>
</dbReference>
<gene>
    <name evidence="3" type="ORF">SAY87_026312</name>
</gene>
<dbReference type="Proteomes" id="UP001345219">
    <property type="component" value="Chromosome 20"/>
</dbReference>
<comment type="caution">
    <text evidence="3">The sequence shown here is derived from an EMBL/GenBank/DDBJ whole genome shotgun (WGS) entry which is preliminary data.</text>
</comment>
<feature type="compositionally biased region" description="Polar residues" evidence="1">
    <location>
        <begin position="1"/>
        <end position="12"/>
    </location>
</feature>
<sequence length="105" mass="11773">MEAANRNQQSFHRSLHSVRRPPNPNKKTNAPLPPNPTRVYNVDRMNFREFVQMLTGDTASVDPPASLLPRCRLREVAAAPSSIHPEKEATTPLSGLLWELMSEDA</sequence>
<dbReference type="EMBL" id="JAXIOK010000020">
    <property type="protein sequence ID" value="KAK4747275.1"/>
    <property type="molecule type" value="Genomic_DNA"/>
</dbReference>
<keyword evidence="4" id="KW-1185">Reference proteome</keyword>
<organism evidence="3 4">
    <name type="scientific">Trapa incisa</name>
    <dbReference type="NCBI Taxonomy" id="236973"/>
    <lineage>
        <taxon>Eukaryota</taxon>
        <taxon>Viridiplantae</taxon>
        <taxon>Streptophyta</taxon>
        <taxon>Embryophyta</taxon>
        <taxon>Tracheophyta</taxon>
        <taxon>Spermatophyta</taxon>
        <taxon>Magnoliopsida</taxon>
        <taxon>eudicotyledons</taxon>
        <taxon>Gunneridae</taxon>
        <taxon>Pentapetalae</taxon>
        <taxon>rosids</taxon>
        <taxon>malvids</taxon>
        <taxon>Myrtales</taxon>
        <taxon>Lythraceae</taxon>
        <taxon>Trapa</taxon>
    </lineage>
</organism>
<name>A0AAN7GJ77_9MYRT</name>
<dbReference type="PANTHER" id="PTHR34794">
    <property type="entry name" value="EXPRESSED PROTEIN"/>
    <property type="match status" value="1"/>
</dbReference>
<evidence type="ECO:0000256" key="1">
    <source>
        <dbReference type="SAM" id="MobiDB-lite"/>
    </source>
</evidence>
<dbReference type="InterPro" id="IPR008889">
    <property type="entry name" value="VQ"/>
</dbReference>
<accession>A0AAN7GJ77</accession>
<evidence type="ECO:0000313" key="3">
    <source>
        <dbReference type="EMBL" id="KAK4747275.1"/>
    </source>
</evidence>
<evidence type="ECO:0000313" key="4">
    <source>
        <dbReference type="Proteomes" id="UP001345219"/>
    </source>
</evidence>
<evidence type="ECO:0000259" key="2">
    <source>
        <dbReference type="Pfam" id="PF05678"/>
    </source>
</evidence>
<proteinExistence type="predicted"/>
<reference evidence="3 4" key="1">
    <citation type="journal article" date="2023" name="Hortic Res">
        <title>Pangenome of water caltrop reveals structural variations and asymmetric subgenome divergence after allopolyploidization.</title>
        <authorList>
            <person name="Zhang X."/>
            <person name="Chen Y."/>
            <person name="Wang L."/>
            <person name="Yuan Y."/>
            <person name="Fang M."/>
            <person name="Shi L."/>
            <person name="Lu R."/>
            <person name="Comes H.P."/>
            <person name="Ma Y."/>
            <person name="Chen Y."/>
            <person name="Huang G."/>
            <person name="Zhou Y."/>
            <person name="Zheng Z."/>
            <person name="Qiu Y."/>
        </authorList>
    </citation>
    <scope>NUCLEOTIDE SEQUENCE [LARGE SCALE GENOMIC DNA]</scope>
    <source>
        <tissue evidence="3">Roots</tissue>
    </source>
</reference>
<protein>
    <recommendedName>
        <fullName evidence="2">VQ domain-containing protein</fullName>
    </recommendedName>
</protein>